<dbReference type="RefSeq" id="WP_166522187.1">
    <property type="nucleotide sequence ID" value="NZ_JAAABI010000001.1"/>
</dbReference>
<evidence type="ECO:0000313" key="1">
    <source>
        <dbReference type="EMBL" id="NAY90785.1"/>
    </source>
</evidence>
<evidence type="ECO:0000313" key="2">
    <source>
        <dbReference type="Proteomes" id="UP000667650"/>
    </source>
</evidence>
<sequence length="205" mass="24531">MVTKKQIRKSILLAEKVLIEHLDNQQIREISSTMEISYREMESQLPLLKSSFNRMLLKISIDSLAFYRALLMQLRKEDALKLIQPFVNMWMDAQFNSWTVRKVYGSRFLHRLYRRYWFARTNKVNDLEGQRFEYVRPYGDLFYGVNVTRCGHVNFLKKMNAPELAPFMCQADFYIQKFLPKGIKFERSQVIAEGASYCDFRYIME</sequence>
<keyword evidence="2" id="KW-1185">Reference proteome</keyword>
<gene>
    <name evidence="1" type="ORF">GTQ34_02540</name>
</gene>
<proteinExistence type="predicted"/>
<dbReference type="Pfam" id="PF14196">
    <property type="entry name" value="ATC_hydrolase"/>
    <property type="match status" value="1"/>
</dbReference>
<evidence type="ECO:0008006" key="3">
    <source>
        <dbReference type="Google" id="ProtNLM"/>
    </source>
</evidence>
<dbReference type="Proteomes" id="UP000667650">
    <property type="component" value="Unassembled WGS sequence"/>
</dbReference>
<dbReference type="InterPro" id="IPR026002">
    <property type="entry name" value="ATC_hydrolase-like"/>
</dbReference>
<comment type="caution">
    <text evidence="1">The sequence shown here is derived from an EMBL/GenBank/DDBJ whole genome shotgun (WGS) entry which is preliminary data.</text>
</comment>
<protein>
    <recommendedName>
        <fullName evidence="3">L-2-amino-thiazoline-4-carboxylic acid hydrolase</fullName>
    </recommendedName>
</protein>
<name>A0A964T9L3_9FLAO</name>
<accession>A0A964T9L3</accession>
<organism evidence="1 2">
    <name type="scientific">Flagellimonas ochracea</name>
    <dbReference type="NCBI Taxonomy" id="2696472"/>
    <lineage>
        <taxon>Bacteria</taxon>
        <taxon>Pseudomonadati</taxon>
        <taxon>Bacteroidota</taxon>
        <taxon>Flavobacteriia</taxon>
        <taxon>Flavobacteriales</taxon>
        <taxon>Flavobacteriaceae</taxon>
        <taxon>Flagellimonas</taxon>
    </lineage>
</organism>
<dbReference type="AlphaFoldDB" id="A0A964T9L3"/>
<dbReference type="EMBL" id="JAAABI010000001">
    <property type="protein sequence ID" value="NAY90785.1"/>
    <property type="molecule type" value="Genomic_DNA"/>
</dbReference>
<reference evidence="1" key="1">
    <citation type="submission" date="2020-01" db="EMBL/GenBank/DDBJ databases">
        <title>Muricauda ochracea sp. nov., isolated from a tidal flat of Garorim bay in Korea.</title>
        <authorList>
            <person name="Kim D."/>
            <person name="Yoo Y."/>
            <person name="Kim J.-J."/>
        </authorList>
    </citation>
    <scope>NUCLEOTIDE SEQUENCE</scope>
    <source>
        <strain evidence="1">JGD-17</strain>
    </source>
</reference>